<dbReference type="SUPFAM" id="SSF48264">
    <property type="entry name" value="Cytochrome P450"/>
    <property type="match status" value="1"/>
</dbReference>
<sequence>MIPSLIALVLALVLPLLYLRRSPKPPSGTSFPPSPPAYPLLGHLPSIPPSHSWFQFQLWSHRYGPLYLLSLLGHRHMIVSTERIANDLLRDRGGIYSSRKQDSMAARLLSGGLRPLFLPYGDTWRNVRKLMHGLANREVSAAYVGVQEEEGVRMVRDLVREPGRYETWFERYSAGLILRLAYGRGVSTGEEEHVRRIMRVNHTLERVASPGAYWVDSLPVLWWVPEWLAGWKREGKRLHEEEIDLFRGLLKDGLEVGEKGGGENFCTKWAEKKESYGLSDDLVAYAIGTLFEAGAGTTAAAMMSFMLAMVLHLDEYKKMQEEVDLVVGAERLPTYEDMANLPRVRAVAKEVLRWRPVTAGGLPHMSIKDDVYTLPDGKKVFIPAGTNIHPVQWNIHREKALYPDPESFIPDRWLNPEWPTYKEPLTVHPNLQNFSSFGFGRRICAGQNIAERNLYIQISMIAWSCDLALQKDDQGKDIRPSDWDYVTGFNVQPKWFPFDLRAREGRVSVVARQVETLVNDARRLLDQNDRAGASKAAREALQLQPQHPGTLELLQQLQSSQSTSTLVRAVEAYTTDWMSDDGKECHKEMQENASTLDDSQAAYCLSLLMERQTPKATNEGPDMLNKILLNRSAAAKRALVDRFKQNPTITFERLWALGEGSIVMMLSIAMDKSLWPSGKEYDEILRGIFQLLLTKLIEAGQDNTVWAVGGIVMLLGAAPKVLKDLCDPDAFSIILENMDIRSPEELRKGCMGAMKLMLDTTGEEGQKYLRKYVTAKVARGTNEDLILAFSAAAATFPILPGPASQLFLTEGFLQNLMPKLQANTRTSEDRRSHKLEQSALELVSAACQETACRTAVAKYCMVWLQDVAETGSDLECTSIAALILAKTHDVKDDSISPVFSRDPEHLAGVLSNMLINAESETEIHHSIEGLSYLSMRSKVREAITNNSKLLEKLIKLLKDADGENWVVDTGCLTIFSFLTMYREKKSDEAKRIEQLKAYSENTQPTPEDPLEDDEHAAARCRKILATEAVPAIVSRVKTAKDSHLSWIARTLIALAREPKNRGRLSQVGAVKALLTIHNRLKDNPSAGTNSMTLVRASHALAMILISVNPNHTFSSTISATSAVRPLADLLYVQSNEQASLLATFEALLALTNLASMDADAARDLIIRDYHDQVFDLLLYENRMISRAATELICNLMASPEMVALYADGSPRAKHRLMVLQAVTDSEDGPQRAAASGALAQLTGWDKGVEVIIANDRYVKRMVDCCRCEHEDGSGETLAWKEVMHRAFVILMNMVEAPGDLAGQARRKIKEQKGKQVLEQAIKDLGGGEEMNNMMRQMAGAILQKLS</sequence>
<organism evidence="9 10">
    <name type="scientific">Elsinoe australis</name>
    <dbReference type="NCBI Taxonomy" id="40998"/>
    <lineage>
        <taxon>Eukaryota</taxon>
        <taxon>Fungi</taxon>
        <taxon>Dikarya</taxon>
        <taxon>Ascomycota</taxon>
        <taxon>Pezizomycotina</taxon>
        <taxon>Dothideomycetes</taxon>
        <taxon>Dothideomycetidae</taxon>
        <taxon>Myriangiales</taxon>
        <taxon>Elsinoaceae</taxon>
        <taxon>Elsinoe</taxon>
    </lineage>
</organism>
<dbReference type="Gene3D" id="1.10.630.10">
    <property type="entry name" value="Cytochrome P450"/>
    <property type="match status" value="1"/>
</dbReference>
<dbReference type="Gene3D" id="1.25.10.10">
    <property type="entry name" value="Leucine-rich Repeat Variant"/>
    <property type="match status" value="1"/>
</dbReference>
<dbReference type="PROSITE" id="PS00086">
    <property type="entry name" value="CYTOCHROME_P450"/>
    <property type="match status" value="1"/>
</dbReference>
<feature type="chain" id="PRO_5015135885" description="UNC-45/Cro1/She4 central domain-containing protein" evidence="7">
    <location>
        <begin position="20"/>
        <end position="1346"/>
    </location>
</feature>
<dbReference type="Pfam" id="PF00067">
    <property type="entry name" value="p450"/>
    <property type="match status" value="1"/>
</dbReference>
<evidence type="ECO:0000313" key="9">
    <source>
        <dbReference type="EMBL" id="PSK42030.1"/>
    </source>
</evidence>
<dbReference type="InterPro" id="IPR002401">
    <property type="entry name" value="Cyt_P450_E_grp-I"/>
</dbReference>
<dbReference type="Gene3D" id="1.25.10.100">
    <property type="match status" value="1"/>
</dbReference>
<dbReference type="PANTHER" id="PTHR46300:SF8">
    <property type="entry name" value="CYTOCHROME P450 2E1"/>
    <property type="match status" value="1"/>
</dbReference>
<dbReference type="InterPro" id="IPR011989">
    <property type="entry name" value="ARM-like"/>
</dbReference>
<dbReference type="InterPro" id="IPR016024">
    <property type="entry name" value="ARM-type_fold"/>
</dbReference>
<keyword evidence="5" id="KW-0349">Heme</keyword>
<protein>
    <recommendedName>
        <fullName evidence="8">UNC-45/Cro1/She4 central domain-containing protein</fullName>
    </recommendedName>
</protein>
<dbReference type="STRING" id="40998.A0A2P7Z1D6"/>
<comment type="cofactor">
    <cofactor evidence="5">
        <name>heme</name>
        <dbReference type="ChEBI" id="CHEBI:30413"/>
    </cofactor>
</comment>
<dbReference type="InterPro" id="IPR050364">
    <property type="entry name" value="Cytochrome_P450_fung"/>
</dbReference>
<dbReference type="InterPro" id="IPR001128">
    <property type="entry name" value="Cyt_P450"/>
</dbReference>
<gene>
    <name evidence="9" type="ORF">B9Z65_3944</name>
</gene>
<dbReference type="Proteomes" id="UP000243723">
    <property type="component" value="Unassembled WGS sequence"/>
</dbReference>
<evidence type="ECO:0000256" key="4">
    <source>
        <dbReference type="ARBA" id="ARBA00023004"/>
    </source>
</evidence>
<dbReference type="Pfam" id="PF11701">
    <property type="entry name" value="UNC45-central"/>
    <property type="match status" value="1"/>
</dbReference>
<evidence type="ECO:0000256" key="3">
    <source>
        <dbReference type="ARBA" id="ARBA00023002"/>
    </source>
</evidence>
<dbReference type="PRINTS" id="PR00385">
    <property type="entry name" value="P450"/>
</dbReference>
<dbReference type="OrthoDB" id="199930at2759"/>
<keyword evidence="10" id="KW-1185">Reference proteome</keyword>
<accession>A0A2P7Z1D6</accession>
<comment type="similarity">
    <text evidence="1">Belongs to the cytochrome P450 family.</text>
</comment>
<feature type="region of interest" description="Disordered" evidence="6">
    <location>
        <begin position="996"/>
        <end position="1015"/>
    </location>
</feature>
<keyword evidence="4 5" id="KW-0408">Iron</keyword>
<dbReference type="GO" id="GO:0020037">
    <property type="term" value="F:heme binding"/>
    <property type="evidence" value="ECO:0007669"/>
    <property type="project" value="InterPro"/>
</dbReference>
<dbReference type="InterPro" id="IPR036396">
    <property type="entry name" value="Cyt_P450_sf"/>
</dbReference>
<evidence type="ECO:0000256" key="1">
    <source>
        <dbReference type="ARBA" id="ARBA00010617"/>
    </source>
</evidence>
<name>A0A2P7Z1D6_9PEZI</name>
<feature type="binding site" description="axial binding residue" evidence="5">
    <location>
        <position position="444"/>
    </location>
    <ligand>
        <name>heme</name>
        <dbReference type="ChEBI" id="CHEBI:30413"/>
    </ligand>
    <ligandPart>
        <name>Fe</name>
        <dbReference type="ChEBI" id="CHEBI:18248"/>
    </ligandPart>
</feature>
<dbReference type="EMBL" id="NHZQ01000335">
    <property type="protein sequence ID" value="PSK42030.1"/>
    <property type="molecule type" value="Genomic_DNA"/>
</dbReference>
<feature type="domain" description="UNC-45/Cro1/She4 central" evidence="8">
    <location>
        <begin position="730"/>
        <end position="887"/>
    </location>
</feature>
<keyword evidence="2 5" id="KW-0479">Metal-binding</keyword>
<evidence type="ECO:0000259" key="8">
    <source>
        <dbReference type="Pfam" id="PF11701"/>
    </source>
</evidence>
<proteinExistence type="inferred from homology"/>
<feature type="signal peptide" evidence="7">
    <location>
        <begin position="1"/>
        <end position="19"/>
    </location>
</feature>
<dbReference type="GO" id="GO:0004497">
    <property type="term" value="F:monooxygenase activity"/>
    <property type="evidence" value="ECO:0007669"/>
    <property type="project" value="InterPro"/>
</dbReference>
<evidence type="ECO:0000256" key="2">
    <source>
        <dbReference type="ARBA" id="ARBA00022723"/>
    </source>
</evidence>
<evidence type="ECO:0000313" key="10">
    <source>
        <dbReference type="Proteomes" id="UP000243723"/>
    </source>
</evidence>
<dbReference type="PANTHER" id="PTHR46300">
    <property type="entry name" value="P450, PUTATIVE (EUROFUNG)-RELATED-RELATED"/>
    <property type="match status" value="1"/>
</dbReference>
<dbReference type="GO" id="GO:0016705">
    <property type="term" value="F:oxidoreductase activity, acting on paired donors, with incorporation or reduction of molecular oxygen"/>
    <property type="evidence" value="ECO:0007669"/>
    <property type="project" value="InterPro"/>
</dbReference>
<evidence type="ECO:0000256" key="7">
    <source>
        <dbReference type="SAM" id="SignalP"/>
    </source>
</evidence>
<dbReference type="GO" id="GO:0005506">
    <property type="term" value="F:iron ion binding"/>
    <property type="evidence" value="ECO:0007669"/>
    <property type="project" value="InterPro"/>
</dbReference>
<dbReference type="InterPro" id="IPR024660">
    <property type="entry name" value="UCS_central_dom"/>
</dbReference>
<dbReference type="InterPro" id="IPR017972">
    <property type="entry name" value="Cyt_P450_CS"/>
</dbReference>
<evidence type="ECO:0000256" key="5">
    <source>
        <dbReference type="PIRSR" id="PIRSR602401-1"/>
    </source>
</evidence>
<evidence type="ECO:0000256" key="6">
    <source>
        <dbReference type="SAM" id="MobiDB-lite"/>
    </source>
</evidence>
<comment type="caution">
    <text evidence="9">The sequence shown here is derived from an EMBL/GenBank/DDBJ whole genome shotgun (WGS) entry which is preliminary data.</text>
</comment>
<keyword evidence="3" id="KW-0560">Oxidoreductase</keyword>
<dbReference type="SUPFAM" id="SSF48371">
    <property type="entry name" value="ARM repeat"/>
    <property type="match status" value="2"/>
</dbReference>
<dbReference type="PRINTS" id="PR00463">
    <property type="entry name" value="EP450I"/>
</dbReference>
<keyword evidence="7" id="KW-0732">Signal</keyword>
<reference evidence="9 10" key="1">
    <citation type="submission" date="2017-05" db="EMBL/GenBank/DDBJ databases">
        <title>Draft genome sequence of Elsinoe australis.</title>
        <authorList>
            <person name="Cheng Q."/>
        </authorList>
    </citation>
    <scope>NUCLEOTIDE SEQUENCE [LARGE SCALE GENOMIC DNA]</scope>
    <source>
        <strain evidence="9 10">NL1</strain>
    </source>
</reference>
<dbReference type="CDD" id="cd11065">
    <property type="entry name" value="CYP64-like"/>
    <property type="match status" value="1"/>
</dbReference>